<keyword evidence="4" id="KW-1185">Reference proteome</keyword>
<evidence type="ECO:0000256" key="1">
    <source>
        <dbReference type="SAM" id="SignalP"/>
    </source>
</evidence>
<feature type="chain" id="PRO_5008788466" description="ZP domain-containing protein" evidence="1">
    <location>
        <begin position="22"/>
        <end position="209"/>
    </location>
</feature>
<evidence type="ECO:0000313" key="2">
    <source>
        <dbReference type="EMBL" id="ELU11274.1"/>
    </source>
</evidence>
<organism evidence="2">
    <name type="scientific">Capitella teleta</name>
    <name type="common">Polychaete worm</name>
    <dbReference type="NCBI Taxonomy" id="283909"/>
    <lineage>
        <taxon>Eukaryota</taxon>
        <taxon>Metazoa</taxon>
        <taxon>Spiralia</taxon>
        <taxon>Lophotrochozoa</taxon>
        <taxon>Annelida</taxon>
        <taxon>Polychaeta</taxon>
        <taxon>Sedentaria</taxon>
        <taxon>Scolecida</taxon>
        <taxon>Capitellidae</taxon>
        <taxon>Capitella</taxon>
    </lineage>
</organism>
<feature type="signal peptide" evidence="1">
    <location>
        <begin position="1"/>
        <end position="21"/>
    </location>
</feature>
<proteinExistence type="predicted"/>
<protein>
    <recommendedName>
        <fullName evidence="5">ZP domain-containing protein</fullName>
    </recommendedName>
</protein>
<dbReference type="AlphaFoldDB" id="R7UY91"/>
<evidence type="ECO:0008006" key="5">
    <source>
        <dbReference type="Google" id="ProtNLM"/>
    </source>
</evidence>
<reference evidence="4" key="1">
    <citation type="submission" date="2012-12" db="EMBL/GenBank/DDBJ databases">
        <authorList>
            <person name="Hellsten U."/>
            <person name="Grimwood J."/>
            <person name="Chapman J.A."/>
            <person name="Shapiro H."/>
            <person name="Aerts A."/>
            <person name="Otillar R.P."/>
            <person name="Terry A.Y."/>
            <person name="Boore J.L."/>
            <person name="Simakov O."/>
            <person name="Marletaz F."/>
            <person name="Cho S.-J."/>
            <person name="Edsinger-Gonzales E."/>
            <person name="Havlak P."/>
            <person name="Kuo D.-H."/>
            <person name="Larsson T."/>
            <person name="Lv J."/>
            <person name="Arendt D."/>
            <person name="Savage R."/>
            <person name="Osoegawa K."/>
            <person name="de Jong P."/>
            <person name="Lindberg D.R."/>
            <person name="Seaver E.C."/>
            <person name="Weisblat D.A."/>
            <person name="Putnam N.H."/>
            <person name="Grigoriev I.V."/>
            <person name="Rokhsar D.S."/>
        </authorList>
    </citation>
    <scope>NUCLEOTIDE SEQUENCE</scope>
    <source>
        <strain evidence="4">I ESC-2004</strain>
    </source>
</reference>
<evidence type="ECO:0000313" key="4">
    <source>
        <dbReference type="Proteomes" id="UP000014760"/>
    </source>
</evidence>
<keyword evidence="1" id="KW-0732">Signal</keyword>
<dbReference type="EnsemblMetazoa" id="CapteT208153">
    <property type="protein sequence ID" value="CapteP208153"/>
    <property type="gene ID" value="CapteG208153"/>
</dbReference>
<evidence type="ECO:0000313" key="3">
    <source>
        <dbReference type="EnsemblMetazoa" id="CapteP208153"/>
    </source>
</evidence>
<reference evidence="3" key="3">
    <citation type="submission" date="2015-06" db="UniProtKB">
        <authorList>
            <consortium name="EnsemblMetazoa"/>
        </authorList>
    </citation>
    <scope>IDENTIFICATION</scope>
</reference>
<accession>R7UY91</accession>
<dbReference type="EMBL" id="KB296812">
    <property type="protein sequence ID" value="ELU11274.1"/>
    <property type="molecule type" value="Genomic_DNA"/>
</dbReference>
<gene>
    <name evidence="2" type="ORF">CAPTEDRAFT_208153</name>
</gene>
<dbReference type="Proteomes" id="UP000014760">
    <property type="component" value="Unassembled WGS sequence"/>
</dbReference>
<dbReference type="EMBL" id="AMQN01005779">
    <property type="status" value="NOT_ANNOTATED_CDS"/>
    <property type="molecule type" value="Genomic_DNA"/>
</dbReference>
<dbReference type="HOGENOM" id="CLU_1316521_0_0_1"/>
<reference evidence="2 4" key="2">
    <citation type="journal article" date="2013" name="Nature">
        <title>Insights into bilaterian evolution from three spiralian genomes.</title>
        <authorList>
            <person name="Simakov O."/>
            <person name="Marletaz F."/>
            <person name="Cho S.J."/>
            <person name="Edsinger-Gonzales E."/>
            <person name="Havlak P."/>
            <person name="Hellsten U."/>
            <person name="Kuo D.H."/>
            <person name="Larsson T."/>
            <person name="Lv J."/>
            <person name="Arendt D."/>
            <person name="Savage R."/>
            <person name="Osoegawa K."/>
            <person name="de Jong P."/>
            <person name="Grimwood J."/>
            <person name="Chapman J.A."/>
            <person name="Shapiro H."/>
            <person name="Aerts A."/>
            <person name="Otillar R.P."/>
            <person name="Terry A.Y."/>
            <person name="Boore J.L."/>
            <person name="Grigoriev I.V."/>
            <person name="Lindberg D.R."/>
            <person name="Seaver E.C."/>
            <person name="Weisblat D.A."/>
            <person name="Putnam N.H."/>
            <person name="Rokhsar D.S."/>
        </authorList>
    </citation>
    <scope>NUCLEOTIDE SEQUENCE</scope>
    <source>
        <strain evidence="2 4">I ESC-2004</strain>
    </source>
</reference>
<name>R7UY91_CAPTE</name>
<sequence length="209" mass="22941">MDSSLSLLLLVISSIGQSAHAAVCNTGQRVGDDLADFPNSIGNAGKGFMLADTSTGSLKSVGEIGCYGSMQYFEIRCHNDPSLRVGSIELDVWRPTGSSYMLVGQQTSSFTCPPGICKYNYYPPSRDHGDELDKIDKIEDNAPYSRLFASKQICLRQILGEKNHFSFVVGDRKMVATIERVRGNQIPLRVYAAHALSQKFVHSSHCDVE</sequence>